<reference evidence="3 4" key="1">
    <citation type="journal article" date="2015" name="Proc. Natl. Acad. Sci. U.S.A.">
        <title>The resurrection genome of Boea hygrometrica: A blueprint for survival of dehydration.</title>
        <authorList>
            <person name="Xiao L."/>
            <person name="Yang G."/>
            <person name="Zhang L."/>
            <person name="Yang X."/>
            <person name="Zhao S."/>
            <person name="Ji Z."/>
            <person name="Zhou Q."/>
            <person name="Hu M."/>
            <person name="Wang Y."/>
            <person name="Chen M."/>
            <person name="Xu Y."/>
            <person name="Jin H."/>
            <person name="Xiao X."/>
            <person name="Hu G."/>
            <person name="Bao F."/>
            <person name="Hu Y."/>
            <person name="Wan P."/>
            <person name="Li L."/>
            <person name="Deng X."/>
            <person name="Kuang T."/>
            <person name="Xiang C."/>
            <person name="Zhu J.K."/>
            <person name="Oliver M.J."/>
            <person name="He Y."/>
        </authorList>
    </citation>
    <scope>NUCLEOTIDE SEQUENCE [LARGE SCALE GENOMIC DNA]</scope>
    <source>
        <strain evidence="4">cv. XS01</strain>
    </source>
</reference>
<name>A0A2Z7D3E9_9LAMI</name>
<keyword evidence="4" id="KW-1185">Reference proteome</keyword>
<evidence type="ECO:0000313" key="3">
    <source>
        <dbReference type="EMBL" id="KZV51686.1"/>
    </source>
</evidence>
<sequence length="235" mass="26841">MREKSYNAPELIQEDLRCFFGFRRREFELVGTSALVWGGEAIKRLTQAQRDAGNLRRRFDEAAQHYSELEKRLAEKEAARAEETRAAEALQAALETRGLRLEAERAALLSEKRTLEVERASMKAELDETKARAAEEAERMRDEVANTRALGKEFLQSSEFDRLCNKKSVAYFKSGFEGTMAQFRANGYPEEEHPAPFLDTNKALRDMPNDDEEAAEEEEEEEAEEDDDATPPELP</sequence>
<feature type="compositionally biased region" description="Acidic residues" evidence="2">
    <location>
        <begin position="209"/>
        <end position="235"/>
    </location>
</feature>
<dbReference type="EMBL" id="KQ991576">
    <property type="protein sequence ID" value="KZV51686.1"/>
    <property type="molecule type" value="Genomic_DNA"/>
</dbReference>
<feature type="coiled-coil region" evidence="1">
    <location>
        <begin position="52"/>
        <end position="150"/>
    </location>
</feature>
<dbReference type="Proteomes" id="UP000250235">
    <property type="component" value="Unassembled WGS sequence"/>
</dbReference>
<organism evidence="3 4">
    <name type="scientific">Dorcoceras hygrometricum</name>
    <dbReference type="NCBI Taxonomy" id="472368"/>
    <lineage>
        <taxon>Eukaryota</taxon>
        <taxon>Viridiplantae</taxon>
        <taxon>Streptophyta</taxon>
        <taxon>Embryophyta</taxon>
        <taxon>Tracheophyta</taxon>
        <taxon>Spermatophyta</taxon>
        <taxon>Magnoliopsida</taxon>
        <taxon>eudicotyledons</taxon>
        <taxon>Gunneridae</taxon>
        <taxon>Pentapetalae</taxon>
        <taxon>asterids</taxon>
        <taxon>lamiids</taxon>
        <taxon>Lamiales</taxon>
        <taxon>Gesneriaceae</taxon>
        <taxon>Didymocarpoideae</taxon>
        <taxon>Trichosporeae</taxon>
        <taxon>Loxocarpinae</taxon>
        <taxon>Dorcoceras</taxon>
    </lineage>
</organism>
<protein>
    <submittedName>
        <fullName evidence="3">Uncharacterized protein</fullName>
    </submittedName>
</protein>
<accession>A0A2Z7D3E9</accession>
<dbReference type="AlphaFoldDB" id="A0A2Z7D3E9"/>
<evidence type="ECO:0000256" key="2">
    <source>
        <dbReference type="SAM" id="MobiDB-lite"/>
    </source>
</evidence>
<keyword evidence="1" id="KW-0175">Coiled coil</keyword>
<feature type="region of interest" description="Disordered" evidence="2">
    <location>
        <begin position="184"/>
        <end position="235"/>
    </location>
</feature>
<evidence type="ECO:0000256" key="1">
    <source>
        <dbReference type="SAM" id="Coils"/>
    </source>
</evidence>
<gene>
    <name evidence="3" type="ORF">F511_30099</name>
</gene>
<proteinExistence type="predicted"/>
<evidence type="ECO:0000313" key="4">
    <source>
        <dbReference type="Proteomes" id="UP000250235"/>
    </source>
</evidence>